<evidence type="ECO:0000313" key="1">
    <source>
        <dbReference type="EMBL" id="MCQ4769253.1"/>
    </source>
</evidence>
<evidence type="ECO:0000313" key="2">
    <source>
        <dbReference type="Proteomes" id="UP001204562"/>
    </source>
</evidence>
<gene>
    <name evidence="1" type="ORF">NE579_02075</name>
</gene>
<evidence type="ECO:0008006" key="3">
    <source>
        <dbReference type="Google" id="ProtNLM"/>
    </source>
</evidence>
<dbReference type="RefSeq" id="WP_256303075.1">
    <property type="nucleotide sequence ID" value="NZ_JANFYS010000002.1"/>
</dbReference>
<organism evidence="1 2">
    <name type="scientific">Intestinimonas massiliensis</name>
    <name type="common">ex Afouda et al. 2020</name>
    <dbReference type="NCBI Taxonomy" id="1673721"/>
    <lineage>
        <taxon>Bacteria</taxon>
        <taxon>Bacillati</taxon>
        <taxon>Bacillota</taxon>
        <taxon>Clostridia</taxon>
        <taxon>Eubacteriales</taxon>
        <taxon>Intestinimonas</taxon>
    </lineage>
</organism>
<name>A0AAW5JIT5_9FIRM</name>
<comment type="caution">
    <text evidence="1">The sequence shown here is derived from an EMBL/GenBank/DDBJ whole genome shotgun (WGS) entry which is preliminary data.</text>
</comment>
<proteinExistence type="predicted"/>
<dbReference type="EMBL" id="JANFYS010000002">
    <property type="protein sequence ID" value="MCQ4769253.1"/>
    <property type="molecule type" value="Genomic_DNA"/>
</dbReference>
<sequence length="102" mass="11690">MDCAGRPGDDREMTVEERGSELVITRLPVEQMGILALGLALEREEKQVLEALLSGRKVRVLESGLEYKQYKKTAPMGVFQKFVALERELREMGVCVIRDRHW</sequence>
<accession>A0AAW5JIT5</accession>
<dbReference type="AlphaFoldDB" id="A0AAW5JIT5"/>
<protein>
    <recommendedName>
        <fullName evidence="3">Ethanolamine utilization protein</fullName>
    </recommendedName>
</protein>
<reference evidence="1" key="1">
    <citation type="submission" date="2022-06" db="EMBL/GenBank/DDBJ databases">
        <title>Isolation of gut microbiota from human fecal samples.</title>
        <authorList>
            <person name="Pamer E.G."/>
            <person name="Barat B."/>
            <person name="Waligurski E."/>
            <person name="Medina S."/>
            <person name="Paddock L."/>
            <person name="Mostad J."/>
        </authorList>
    </citation>
    <scope>NUCLEOTIDE SEQUENCE</scope>
    <source>
        <strain evidence="1">DFI.9.91</strain>
    </source>
</reference>
<dbReference type="Proteomes" id="UP001204562">
    <property type="component" value="Unassembled WGS sequence"/>
</dbReference>